<evidence type="ECO:0000256" key="4">
    <source>
        <dbReference type="HAMAP-Rule" id="MF_00213"/>
    </source>
</evidence>
<keyword evidence="2 4" id="KW-0479">Metal-binding</keyword>
<evidence type="ECO:0000256" key="2">
    <source>
        <dbReference type="ARBA" id="ARBA00022723"/>
    </source>
</evidence>
<comment type="similarity">
    <text evidence="4">Belongs to the HypA/HybF family.</text>
</comment>
<dbReference type="NCBIfam" id="TIGR00100">
    <property type="entry name" value="hypA"/>
    <property type="match status" value="1"/>
</dbReference>
<dbReference type="Proteomes" id="UP000886268">
    <property type="component" value="Unassembled WGS sequence"/>
</dbReference>
<dbReference type="GO" id="GO:0016151">
    <property type="term" value="F:nickel cation binding"/>
    <property type="evidence" value="ECO:0007669"/>
    <property type="project" value="UniProtKB-UniRule"/>
</dbReference>
<sequence length="129" mass="14818">MHELAIAQGLLKVIREELKRHQLCHVTTIKLKIGELTSIVPESLDFCFSILVKDTELEGVSLEIDKVPVKGRCLGCKREFNYKNQDFYFLCPYCGSEIEIINGRELYIQEIEGEQDGQNTCSEEYTRGK</sequence>
<dbReference type="Proteomes" id="UP000070560">
    <property type="component" value="Chromosome"/>
</dbReference>
<organism evidence="7">
    <name type="scientific">Desulfofervidus auxilii</name>
    <dbReference type="NCBI Taxonomy" id="1621989"/>
    <lineage>
        <taxon>Bacteria</taxon>
        <taxon>Pseudomonadati</taxon>
        <taxon>Thermodesulfobacteriota</taxon>
        <taxon>Candidatus Desulfofervidia</taxon>
        <taxon>Candidatus Desulfofervidales</taxon>
        <taxon>Candidatus Desulfofervidaceae</taxon>
        <taxon>Candidatus Desulfofervidus</taxon>
    </lineage>
</organism>
<evidence type="ECO:0000313" key="5">
    <source>
        <dbReference type="EMBL" id="AMM39965.1"/>
    </source>
</evidence>
<protein>
    <recommendedName>
        <fullName evidence="4">Hydrogenase maturation factor HypA</fullName>
    </recommendedName>
</protein>
<reference evidence="5 8" key="1">
    <citation type="submission" date="2015-10" db="EMBL/GenBank/DDBJ databases">
        <title>Candidatus Desulfofervidus auxilii, a hydrogenotrophic sulfate-reducing bacterium involved in the thermophilic anaerobic oxidation of methane.</title>
        <authorList>
            <person name="Krukenberg V."/>
            <person name="Richter M."/>
            <person name="Wegener G."/>
        </authorList>
    </citation>
    <scope>NUCLEOTIDE SEQUENCE [LARGE SCALE GENOMIC DNA]</scope>
    <source>
        <strain evidence="5 8">HS1</strain>
    </source>
</reference>
<feature type="binding site" evidence="4">
    <location>
        <position position="2"/>
    </location>
    <ligand>
        <name>Ni(2+)</name>
        <dbReference type="ChEBI" id="CHEBI:49786"/>
    </ligand>
</feature>
<reference evidence="7" key="2">
    <citation type="journal article" date="2020" name="mSystems">
        <title>Genome- and Community-Level Interaction Insights into Carbon Utilization and Element Cycling Functions of Hydrothermarchaeota in Hydrothermal Sediment.</title>
        <authorList>
            <person name="Zhou Z."/>
            <person name="Liu Y."/>
            <person name="Xu W."/>
            <person name="Pan J."/>
            <person name="Luo Z.H."/>
            <person name="Li M."/>
        </authorList>
    </citation>
    <scope>NUCLEOTIDE SEQUENCE [LARGE SCALE GENOMIC DNA]</scope>
    <source>
        <strain evidence="7">HyVt-389</strain>
        <strain evidence="6">HyVt-45</strain>
    </source>
</reference>
<dbReference type="InterPro" id="IPR000688">
    <property type="entry name" value="HypA/HybF"/>
</dbReference>
<proteinExistence type="inferred from homology"/>
<dbReference type="PANTHER" id="PTHR34535">
    <property type="entry name" value="HYDROGENASE MATURATION FACTOR HYPA"/>
    <property type="match status" value="1"/>
</dbReference>
<dbReference type="AlphaFoldDB" id="A0A7C2AEF3"/>
<dbReference type="GO" id="GO:0008270">
    <property type="term" value="F:zinc ion binding"/>
    <property type="evidence" value="ECO:0007669"/>
    <property type="project" value="UniProtKB-UniRule"/>
</dbReference>
<evidence type="ECO:0000256" key="1">
    <source>
        <dbReference type="ARBA" id="ARBA00022596"/>
    </source>
</evidence>
<dbReference type="PANTHER" id="PTHR34535:SF3">
    <property type="entry name" value="HYDROGENASE MATURATION FACTOR HYPA"/>
    <property type="match status" value="1"/>
</dbReference>
<dbReference type="RefSeq" id="WP_066060280.1">
    <property type="nucleotide sequence ID" value="NZ_CP013015.1"/>
</dbReference>
<dbReference type="OrthoDB" id="9800361at2"/>
<evidence type="ECO:0000256" key="3">
    <source>
        <dbReference type="ARBA" id="ARBA00022833"/>
    </source>
</evidence>
<feature type="binding site" evidence="4">
    <location>
        <position position="91"/>
    </location>
    <ligand>
        <name>Zn(2+)</name>
        <dbReference type="ChEBI" id="CHEBI:29105"/>
    </ligand>
</feature>
<feature type="binding site" evidence="4">
    <location>
        <position position="94"/>
    </location>
    <ligand>
        <name>Zn(2+)</name>
        <dbReference type="ChEBI" id="CHEBI:29105"/>
    </ligand>
</feature>
<dbReference type="Gene3D" id="3.30.2320.80">
    <property type="match status" value="1"/>
</dbReference>
<keyword evidence="8" id="KW-1185">Reference proteome</keyword>
<dbReference type="GO" id="GO:0051604">
    <property type="term" value="P:protein maturation"/>
    <property type="evidence" value="ECO:0007669"/>
    <property type="project" value="InterPro"/>
</dbReference>
<name>A0A7C2AEF3_DESA2</name>
<feature type="binding site" evidence="4">
    <location>
        <position position="73"/>
    </location>
    <ligand>
        <name>Zn(2+)</name>
        <dbReference type="ChEBI" id="CHEBI:29105"/>
    </ligand>
</feature>
<dbReference type="EMBL" id="DRKW01000229">
    <property type="protein sequence ID" value="HEB74347.1"/>
    <property type="molecule type" value="Genomic_DNA"/>
</dbReference>
<gene>
    <name evidence="4 7" type="primary">hypA</name>
    <name evidence="7" type="ORF">ENI35_05855</name>
    <name evidence="6" type="ORF">ENJ03_03920</name>
    <name evidence="5" type="ORF">HS1_000159</name>
</gene>
<dbReference type="Pfam" id="PF01155">
    <property type="entry name" value="HypA"/>
    <property type="match status" value="1"/>
</dbReference>
<dbReference type="EMBL" id="DRIH01000205">
    <property type="protein sequence ID" value="HEC68313.1"/>
    <property type="molecule type" value="Genomic_DNA"/>
</dbReference>
<dbReference type="EMBL" id="CP013015">
    <property type="protein sequence ID" value="AMM39965.1"/>
    <property type="molecule type" value="Genomic_DNA"/>
</dbReference>
<evidence type="ECO:0000313" key="6">
    <source>
        <dbReference type="EMBL" id="HEB74347.1"/>
    </source>
</evidence>
<dbReference type="HAMAP" id="MF_00213">
    <property type="entry name" value="HypA_HybF"/>
    <property type="match status" value="1"/>
</dbReference>
<evidence type="ECO:0000313" key="8">
    <source>
        <dbReference type="Proteomes" id="UP000070560"/>
    </source>
</evidence>
<evidence type="ECO:0000313" key="7">
    <source>
        <dbReference type="EMBL" id="HEC68313.1"/>
    </source>
</evidence>
<keyword evidence="1 4" id="KW-0533">Nickel</keyword>
<dbReference type="PIRSF" id="PIRSF004761">
    <property type="entry name" value="Hydrgn_mat_HypA"/>
    <property type="match status" value="1"/>
</dbReference>
<comment type="function">
    <text evidence="4">Involved in the maturation of [NiFe] hydrogenases. Required for nickel insertion into the metal center of the hydrogenase.</text>
</comment>
<keyword evidence="3 4" id="KW-0862">Zinc</keyword>
<feature type="binding site" evidence="4">
    <location>
        <position position="76"/>
    </location>
    <ligand>
        <name>Zn(2+)</name>
        <dbReference type="ChEBI" id="CHEBI:29105"/>
    </ligand>
</feature>
<dbReference type="KEGG" id="daw:HS1_000159"/>
<dbReference type="Proteomes" id="UP000885738">
    <property type="component" value="Unassembled WGS sequence"/>
</dbReference>
<accession>A0A7C2AEF3</accession>